<proteinExistence type="predicted"/>
<accession>A0A1Y1Y502</accession>
<organism evidence="2 3">
    <name type="scientific">Clohesyomyces aquaticus</name>
    <dbReference type="NCBI Taxonomy" id="1231657"/>
    <lineage>
        <taxon>Eukaryota</taxon>
        <taxon>Fungi</taxon>
        <taxon>Dikarya</taxon>
        <taxon>Ascomycota</taxon>
        <taxon>Pezizomycotina</taxon>
        <taxon>Dothideomycetes</taxon>
        <taxon>Pleosporomycetidae</taxon>
        <taxon>Pleosporales</taxon>
        <taxon>Lindgomycetaceae</taxon>
        <taxon>Clohesyomyces</taxon>
    </lineage>
</organism>
<gene>
    <name evidence="2" type="ORF">BCR34DRAFT_580758</name>
</gene>
<dbReference type="EMBL" id="MCFA01000359">
    <property type="protein sequence ID" value="ORX93019.1"/>
    <property type="molecule type" value="Genomic_DNA"/>
</dbReference>
<name>A0A1Y1Y502_9PLEO</name>
<sequence length="389" mass="43733">MAELKDPLFWKYIDHVPDPLDPEQWVDETKKYEFNTIADLHREGLMLHKRQKSEELKLPPGAYGIVWATRFYDWACERYEQEKEKHAQQLVTALALRRLSHFHAFPGWRDSQDSDGESEFEGSNSDGKGACDQNAMLSGIEKDLENFSPGSPVPESWKSFESTTAVDSPPTGAADLEATDFSTQTPTTPTLKDRDGETPAQARARRRATQYNMGFKSPTTPPTVYGMGMEATRRVSTDVEERLTWEEMLDRALNKEKERQSAEAKKLGRRGVMKHPVLRRDPAFEFDESSPSPRKLHFVRETLVVRDAGGDGVDYRDMVGGRDEGTKDGTNDGTNNGMNDDFFSIPRPHHSSLMSELTVTDDGAEKEGEELIGLGISAKGGDFIDEHDL</sequence>
<feature type="compositionally biased region" description="Basic and acidic residues" evidence="1">
    <location>
        <begin position="315"/>
        <end position="330"/>
    </location>
</feature>
<evidence type="ECO:0000313" key="3">
    <source>
        <dbReference type="Proteomes" id="UP000193144"/>
    </source>
</evidence>
<protein>
    <submittedName>
        <fullName evidence="2">Uncharacterized protein</fullName>
    </submittedName>
</protein>
<dbReference type="AlphaFoldDB" id="A0A1Y1Y502"/>
<reference evidence="2 3" key="1">
    <citation type="submission" date="2016-07" db="EMBL/GenBank/DDBJ databases">
        <title>Pervasive Adenine N6-methylation of Active Genes in Fungi.</title>
        <authorList>
            <consortium name="DOE Joint Genome Institute"/>
            <person name="Mondo S.J."/>
            <person name="Dannebaum R.O."/>
            <person name="Kuo R.C."/>
            <person name="Labutti K."/>
            <person name="Haridas S."/>
            <person name="Kuo A."/>
            <person name="Salamov A."/>
            <person name="Ahrendt S.R."/>
            <person name="Lipzen A."/>
            <person name="Sullivan W."/>
            <person name="Andreopoulos W.B."/>
            <person name="Clum A."/>
            <person name="Lindquist E."/>
            <person name="Daum C."/>
            <person name="Ramamoorthy G.K."/>
            <person name="Gryganskyi A."/>
            <person name="Culley D."/>
            <person name="Magnuson J.K."/>
            <person name="James T.Y."/>
            <person name="O'Malley M.A."/>
            <person name="Stajich J.E."/>
            <person name="Spatafora J.W."/>
            <person name="Visel A."/>
            <person name="Grigoriev I.V."/>
        </authorList>
    </citation>
    <scope>NUCLEOTIDE SEQUENCE [LARGE SCALE GENOMIC DNA]</scope>
    <source>
        <strain evidence="2 3">CBS 115471</strain>
    </source>
</reference>
<feature type="region of interest" description="Disordered" evidence="1">
    <location>
        <begin position="107"/>
        <end position="226"/>
    </location>
</feature>
<feature type="compositionally biased region" description="Low complexity" evidence="1">
    <location>
        <begin position="331"/>
        <end position="341"/>
    </location>
</feature>
<dbReference type="Proteomes" id="UP000193144">
    <property type="component" value="Unassembled WGS sequence"/>
</dbReference>
<feature type="region of interest" description="Disordered" evidence="1">
    <location>
        <begin position="315"/>
        <end position="349"/>
    </location>
</feature>
<keyword evidence="3" id="KW-1185">Reference proteome</keyword>
<evidence type="ECO:0000256" key="1">
    <source>
        <dbReference type="SAM" id="MobiDB-lite"/>
    </source>
</evidence>
<comment type="caution">
    <text evidence="2">The sequence shown here is derived from an EMBL/GenBank/DDBJ whole genome shotgun (WGS) entry which is preliminary data.</text>
</comment>
<evidence type="ECO:0000313" key="2">
    <source>
        <dbReference type="EMBL" id="ORX93019.1"/>
    </source>
</evidence>